<keyword evidence="2" id="KW-0812">Transmembrane</keyword>
<name>A0A7X0RGE9_9ACTN</name>
<reference evidence="4 5" key="1">
    <citation type="submission" date="2020-08" db="EMBL/GenBank/DDBJ databases">
        <authorList>
            <person name="Seo M.-J."/>
        </authorList>
    </citation>
    <scope>NUCLEOTIDE SEQUENCE [LARGE SCALE GENOMIC DNA]</scope>
    <source>
        <strain evidence="4 5">KIGAM211</strain>
    </source>
</reference>
<keyword evidence="2" id="KW-0472">Membrane</keyword>
<evidence type="ECO:0000256" key="1">
    <source>
        <dbReference type="SAM" id="MobiDB-lite"/>
    </source>
</evidence>
<organism evidence="4 5">
    <name type="scientific">Nocardioides luti</name>
    <dbReference type="NCBI Taxonomy" id="2761101"/>
    <lineage>
        <taxon>Bacteria</taxon>
        <taxon>Bacillati</taxon>
        <taxon>Actinomycetota</taxon>
        <taxon>Actinomycetes</taxon>
        <taxon>Propionibacteriales</taxon>
        <taxon>Nocardioidaceae</taxon>
        <taxon>Nocardioides</taxon>
    </lineage>
</organism>
<dbReference type="AlphaFoldDB" id="A0A7X0RGE9"/>
<feature type="region of interest" description="Disordered" evidence="1">
    <location>
        <begin position="1"/>
        <end position="24"/>
    </location>
</feature>
<dbReference type="InterPro" id="IPR012495">
    <property type="entry name" value="TadE-like_dom"/>
</dbReference>
<evidence type="ECO:0000313" key="4">
    <source>
        <dbReference type="EMBL" id="MBB6626554.1"/>
    </source>
</evidence>
<dbReference type="Pfam" id="PF07811">
    <property type="entry name" value="TadE"/>
    <property type="match status" value="1"/>
</dbReference>
<evidence type="ECO:0000259" key="3">
    <source>
        <dbReference type="Pfam" id="PF07811"/>
    </source>
</evidence>
<evidence type="ECO:0000313" key="5">
    <source>
        <dbReference type="Proteomes" id="UP000523955"/>
    </source>
</evidence>
<protein>
    <submittedName>
        <fullName evidence="4">Pilus assembly protein</fullName>
    </submittedName>
</protein>
<gene>
    <name evidence="4" type="ORF">H5V45_04370</name>
</gene>
<comment type="caution">
    <text evidence="4">The sequence shown here is derived from an EMBL/GenBank/DDBJ whole genome shotgun (WGS) entry which is preliminary data.</text>
</comment>
<keyword evidence="5" id="KW-1185">Reference proteome</keyword>
<evidence type="ECO:0000256" key="2">
    <source>
        <dbReference type="SAM" id="Phobius"/>
    </source>
</evidence>
<dbReference type="Proteomes" id="UP000523955">
    <property type="component" value="Unassembled WGS sequence"/>
</dbReference>
<feature type="transmembrane region" description="Helical" evidence="2">
    <location>
        <begin position="36"/>
        <end position="59"/>
    </location>
</feature>
<proteinExistence type="predicted"/>
<keyword evidence="2" id="KW-1133">Transmembrane helix</keyword>
<accession>A0A7X0RGE9</accession>
<dbReference type="EMBL" id="JACKXE010000001">
    <property type="protein sequence ID" value="MBB6626554.1"/>
    <property type="molecule type" value="Genomic_DNA"/>
</dbReference>
<sequence length="166" mass="17823">MRPSRPFGGHRGSRHVRLPSAARPRRDATGAAAVEFALVVPILLLLVFGIIQYGMYFWAMQGGSDIARSAARLSAVGQPATCSTFTSDVRAEVDDLTGTGSTATVKRTYVRQNPGSVTVGDTVEVTVSFTSFDLQLPFLPFIDDGKVTTTTQSRVDFAPVQPEDCP</sequence>
<feature type="domain" description="TadE-like" evidence="3">
    <location>
        <begin position="30"/>
        <end position="72"/>
    </location>
</feature>